<dbReference type="STRING" id="71784.A0A1Y2BJ45"/>
<keyword evidence="1 4" id="KW-0378">Hydrolase</keyword>
<keyword evidence="2" id="KW-0812">Transmembrane</keyword>
<comment type="caution">
    <text evidence="4">The sequence shown here is derived from an EMBL/GenBank/DDBJ whole genome shotgun (WGS) entry which is preliminary data.</text>
</comment>
<evidence type="ECO:0000256" key="2">
    <source>
        <dbReference type="SAM" id="Phobius"/>
    </source>
</evidence>
<dbReference type="SUPFAM" id="SSF53474">
    <property type="entry name" value="alpha/beta-Hydrolases"/>
    <property type="match status" value="1"/>
</dbReference>
<evidence type="ECO:0000259" key="3">
    <source>
        <dbReference type="Pfam" id="PF07859"/>
    </source>
</evidence>
<dbReference type="InterPro" id="IPR050300">
    <property type="entry name" value="GDXG_lipolytic_enzyme"/>
</dbReference>
<dbReference type="OrthoDB" id="2152029at2759"/>
<feature type="domain" description="Alpha/beta hydrolase fold-3" evidence="3">
    <location>
        <begin position="132"/>
        <end position="331"/>
    </location>
</feature>
<dbReference type="Proteomes" id="UP000193986">
    <property type="component" value="Unassembled WGS sequence"/>
</dbReference>
<name>A0A1Y2BJ45_9TREE</name>
<accession>A0A1Y2BJ45</accession>
<sequence>MSLKVEDQDEGLSHIRRPLTLVEKLHLAALVPIALGNIIYSFAYRTYKDPSSTLDSTMVRRRLLLSLTSVLELVPIGFIQAIIPTTSEKLRSHFAKSTEFTHNEIVVRPRGYKAARLHIITPKGADVQGPCLLYFHGGGFYLPLSAGHITMVTAIAKEAGISTVCFLEYTLTPVGKYPTQLAQASAALSYLVHERSIRLDQIVVGGDSAGASLTLNLLAHLAKPHPDIDPIVPASTSDTTKLAGALAISPRCANNSLSDSYKRNLLRDVITPTSTAFVMRTYEPRPEIWAASNEDLDFWRVPGHVRVKQFMFVGGEEESFIDDMAVFARNISAIPLDQALKENKTDNIIFFEAKKEIHDQSLLDFGQGKTDGVMTQAIMAWAGGLIKPTLQGQ</sequence>
<protein>
    <submittedName>
        <fullName evidence="4">Alpha/Beta hydrolase protein</fullName>
    </submittedName>
</protein>
<feature type="transmembrane region" description="Helical" evidence="2">
    <location>
        <begin position="63"/>
        <end position="83"/>
    </location>
</feature>
<keyword evidence="2" id="KW-0472">Membrane</keyword>
<dbReference type="GO" id="GO:0016787">
    <property type="term" value="F:hydrolase activity"/>
    <property type="evidence" value="ECO:0007669"/>
    <property type="project" value="UniProtKB-KW"/>
</dbReference>
<dbReference type="Gene3D" id="3.40.50.1820">
    <property type="entry name" value="alpha/beta hydrolase"/>
    <property type="match status" value="1"/>
</dbReference>
<dbReference type="InterPro" id="IPR013094">
    <property type="entry name" value="AB_hydrolase_3"/>
</dbReference>
<evidence type="ECO:0000313" key="4">
    <source>
        <dbReference type="EMBL" id="ORY34597.1"/>
    </source>
</evidence>
<dbReference type="AlphaFoldDB" id="A0A1Y2BJ45"/>
<feature type="transmembrane region" description="Helical" evidence="2">
    <location>
        <begin position="25"/>
        <end position="43"/>
    </location>
</feature>
<organism evidence="4 5">
    <name type="scientific">Naematelia encephala</name>
    <dbReference type="NCBI Taxonomy" id="71784"/>
    <lineage>
        <taxon>Eukaryota</taxon>
        <taxon>Fungi</taxon>
        <taxon>Dikarya</taxon>
        <taxon>Basidiomycota</taxon>
        <taxon>Agaricomycotina</taxon>
        <taxon>Tremellomycetes</taxon>
        <taxon>Tremellales</taxon>
        <taxon>Naemateliaceae</taxon>
        <taxon>Naematelia</taxon>
    </lineage>
</organism>
<keyword evidence="5" id="KW-1185">Reference proteome</keyword>
<dbReference type="PANTHER" id="PTHR48081">
    <property type="entry name" value="AB HYDROLASE SUPERFAMILY PROTEIN C4A8.06C"/>
    <property type="match status" value="1"/>
</dbReference>
<evidence type="ECO:0000256" key="1">
    <source>
        <dbReference type="ARBA" id="ARBA00022801"/>
    </source>
</evidence>
<dbReference type="InParanoid" id="A0A1Y2BJ45"/>
<evidence type="ECO:0000313" key="5">
    <source>
        <dbReference type="Proteomes" id="UP000193986"/>
    </source>
</evidence>
<reference evidence="4 5" key="1">
    <citation type="submission" date="2016-07" db="EMBL/GenBank/DDBJ databases">
        <title>Pervasive Adenine N6-methylation of Active Genes in Fungi.</title>
        <authorList>
            <consortium name="DOE Joint Genome Institute"/>
            <person name="Mondo S.J."/>
            <person name="Dannebaum R.O."/>
            <person name="Kuo R.C."/>
            <person name="Labutti K."/>
            <person name="Haridas S."/>
            <person name="Kuo A."/>
            <person name="Salamov A."/>
            <person name="Ahrendt S.R."/>
            <person name="Lipzen A."/>
            <person name="Sullivan W."/>
            <person name="Andreopoulos W.B."/>
            <person name="Clum A."/>
            <person name="Lindquist E."/>
            <person name="Daum C."/>
            <person name="Ramamoorthy G.K."/>
            <person name="Gryganskyi A."/>
            <person name="Culley D."/>
            <person name="Magnuson J.K."/>
            <person name="James T.Y."/>
            <person name="O'Malley M.A."/>
            <person name="Stajich J.E."/>
            <person name="Spatafora J.W."/>
            <person name="Visel A."/>
            <person name="Grigoriev I.V."/>
        </authorList>
    </citation>
    <scope>NUCLEOTIDE SEQUENCE [LARGE SCALE GENOMIC DNA]</scope>
    <source>
        <strain evidence="4 5">68-887.2</strain>
    </source>
</reference>
<dbReference type="EMBL" id="MCFC01000002">
    <property type="protein sequence ID" value="ORY34597.1"/>
    <property type="molecule type" value="Genomic_DNA"/>
</dbReference>
<dbReference type="PANTHER" id="PTHR48081:SF31">
    <property type="entry name" value="STERYL ACETYL HYDROLASE MUG81-RELATED"/>
    <property type="match status" value="1"/>
</dbReference>
<dbReference type="InterPro" id="IPR029058">
    <property type="entry name" value="AB_hydrolase_fold"/>
</dbReference>
<proteinExistence type="predicted"/>
<gene>
    <name evidence="4" type="ORF">BCR39DRAFT_513554</name>
</gene>
<dbReference type="Pfam" id="PF07859">
    <property type="entry name" value="Abhydrolase_3"/>
    <property type="match status" value="1"/>
</dbReference>
<keyword evidence="2" id="KW-1133">Transmembrane helix</keyword>